<protein>
    <submittedName>
        <fullName evidence="2">Cobyrinic acid a,c-diamide synthase CbiA1</fullName>
    </submittedName>
</protein>
<accession>D3E0G6</accession>
<dbReference type="GO" id="GO:0009898">
    <property type="term" value="C:cytoplasmic side of plasma membrane"/>
    <property type="evidence" value="ECO:0007669"/>
    <property type="project" value="TreeGrafter"/>
</dbReference>
<dbReference type="STRING" id="634498.mru_0360"/>
<dbReference type="Gene3D" id="3.40.50.300">
    <property type="entry name" value="P-loop containing nucleotide triphosphate hydrolases"/>
    <property type="match status" value="1"/>
</dbReference>
<reference evidence="2 3" key="1">
    <citation type="journal article" date="2010" name="PLoS ONE">
        <title>The genome sequence of the rumen methanogen Methanobrevibacter ruminantium reveals new possibilities for controlling ruminant methane emissions.</title>
        <authorList>
            <person name="Leahy S.C."/>
            <person name="Kelly W.J."/>
            <person name="Altermann E."/>
            <person name="Ronimus R.S."/>
            <person name="Yeoman C.J."/>
            <person name="Pacheco D.M."/>
            <person name="Li D."/>
            <person name="Kong Z."/>
            <person name="McTavish S."/>
            <person name="Sang C."/>
            <person name="Lambie S.C."/>
            <person name="Janssen P.H."/>
            <person name="Dey D."/>
            <person name="Attwood G.T."/>
        </authorList>
    </citation>
    <scope>NUCLEOTIDE SEQUENCE [LARGE SCALE GENOMIC DNA]</scope>
    <source>
        <strain evidence="3">ATCC 35063 / DSM 1093 / JCM 13430 / OCM 146 / M1</strain>
    </source>
</reference>
<dbReference type="GO" id="GO:0005524">
    <property type="term" value="F:ATP binding"/>
    <property type="evidence" value="ECO:0007669"/>
    <property type="project" value="TreeGrafter"/>
</dbReference>
<dbReference type="InterPro" id="IPR050625">
    <property type="entry name" value="ParA/MinD_ATPase"/>
</dbReference>
<dbReference type="eggNOG" id="arCOG00588">
    <property type="taxonomic scope" value="Archaea"/>
</dbReference>
<dbReference type="PANTHER" id="PTHR43384">
    <property type="entry name" value="SEPTUM SITE-DETERMINING PROTEIN MIND HOMOLOG, CHLOROPLASTIC-RELATED"/>
    <property type="match status" value="1"/>
</dbReference>
<sequence length="266" mass="29165">MKEKIFINGRGGCGKSTFISLIAKELSKNNKVLIIDMDEGNLGLNKMLNVDVADTSLMEYYGGRDKIMGEILKVGIKGMVLEKINLKDDAASDSIDILDNMKLSDLPSDYVTWNGNIGFIESGKINDPDEGCACPMGNLTRDFLNHIELQDNEVILVDTSAGIEHIGRGVIESADKLISIVDPSSDAILLANKIGSLSKEASKEYMVILNKIDENTKDLVLEQLDDDISVVGELEYNSHIAQSNLSQKEINLEEVEGEIKEICAKI</sequence>
<evidence type="ECO:0000259" key="1">
    <source>
        <dbReference type="Pfam" id="PF01656"/>
    </source>
</evidence>
<dbReference type="OrthoDB" id="31168at2157"/>
<feature type="domain" description="CobQ/CobB/MinD/ParA nucleotide binding" evidence="1">
    <location>
        <begin position="5"/>
        <end position="247"/>
    </location>
</feature>
<dbReference type="GO" id="GO:0051782">
    <property type="term" value="P:negative regulation of cell division"/>
    <property type="evidence" value="ECO:0007669"/>
    <property type="project" value="TreeGrafter"/>
</dbReference>
<dbReference type="Pfam" id="PF01656">
    <property type="entry name" value="CbiA"/>
    <property type="match status" value="1"/>
</dbReference>
<dbReference type="GeneID" id="8770000"/>
<dbReference type="Proteomes" id="UP000008680">
    <property type="component" value="Chromosome"/>
</dbReference>
<dbReference type="RefSeq" id="WP_012955167.1">
    <property type="nucleotide sequence ID" value="NC_013790.1"/>
</dbReference>
<dbReference type="GO" id="GO:0016887">
    <property type="term" value="F:ATP hydrolysis activity"/>
    <property type="evidence" value="ECO:0007669"/>
    <property type="project" value="TreeGrafter"/>
</dbReference>
<dbReference type="GO" id="GO:0005829">
    <property type="term" value="C:cytosol"/>
    <property type="evidence" value="ECO:0007669"/>
    <property type="project" value="TreeGrafter"/>
</dbReference>
<dbReference type="HOGENOM" id="CLU_082962_1_0_2"/>
<dbReference type="PIRSF" id="PIRSF005647">
    <property type="entry name" value="CooC"/>
    <property type="match status" value="1"/>
</dbReference>
<gene>
    <name evidence="2" type="primary">cbiA1</name>
    <name evidence="2" type="ordered locus">mru_0360</name>
</gene>
<name>D3E0G6_METRM</name>
<dbReference type="InterPro" id="IPR002586">
    <property type="entry name" value="CobQ/CobB/MinD/ParA_Nub-bd_dom"/>
</dbReference>
<organism evidence="2 3">
    <name type="scientific">Methanobrevibacter ruminantium (strain ATCC 35063 / DSM 1093 / JCM 13430 / OCM 146 / M1)</name>
    <name type="common">Methanobacterium ruminantium</name>
    <dbReference type="NCBI Taxonomy" id="634498"/>
    <lineage>
        <taxon>Archaea</taxon>
        <taxon>Methanobacteriati</taxon>
        <taxon>Methanobacteriota</taxon>
        <taxon>Methanomada group</taxon>
        <taxon>Methanobacteria</taxon>
        <taxon>Methanobacteriales</taxon>
        <taxon>Methanobacteriaceae</taxon>
        <taxon>Methanobrevibacter</taxon>
    </lineage>
</organism>
<dbReference type="InterPro" id="IPR014433">
    <property type="entry name" value="CooC"/>
</dbReference>
<dbReference type="InterPro" id="IPR027417">
    <property type="entry name" value="P-loop_NTPase"/>
</dbReference>
<dbReference type="PANTHER" id="PTHR43384:SF3">
    <property type="entry name" value="AAA+ ATPASE DOMAIN-CONTAINING PROTEIN"/>
    <property type="match status" value="1"/>
</dbReference>
<dbReference type="AlphaFoldDB" id="D3E0G6"/>
<proteinExistence type="predicted"/>
<dbReference type="PATRIC" id="fig|634498.28.peg.365"/>
<evidence type="ECO:0000313" key="2">
    <source>
        <dbReference type="EMBL" id="ADC46212.1"/>
    </source>
</evidence>
<evidence type="ECO:0000313" key="3">
    <source>
        <dbReference type="Proteomes" id="UP000008680"/>
    </source>
</evidence>
<keyword evidence="3" id="KW-1185">Reference proteome</keyword>
<dbReference type="SUPFAM" id="SSF52540">
    <property type="entry name" value="P-loop containing nucleoside triphosphate hydrolases"/>
    <property type="match status" value="1"/>
</dbReference>
<dbReference type="EMBL" id="CP001719">
    <property type="protein sequence ID" value="ADC46212.1"/>
    <property type="molecule type" value="Genomic_DNA"/>
</dbReference>
<dbReference type="KEGG" id="mru:mru_0360"/>